<dbReference type="InterPro" id="IPR036873">
    <property type="entry name" value="Rhodanese-like_dom_sf"/>
</dbReference>
<dbReference type="InterPro" id="IPR001763">
    <property type="entry name" value="Rhodanese-like_dom"/>
</dbReference>
<dbReference type="PANTHER" id="PTHR44390">
    <property type="entry name" value="CENTROSOMAL PROTEIN OF 41 KDA"/>
    <property type="match status" value="1"/>
</dbReference>
<gene>
    <name evidence="13" type="ORF">EZS28_051551</name>
</gene>
<evidence type="ECO:0000313" key="14">
    <source>
        <dbReference type="Proteomes" id="UP000324800"/>
    </source>
</evidence>
<evidence type="ECO:0000256" key="9">
    <source>
        <dbReference type="ARBA" id="ARBA00023273"/>
    </source>
</evidence>
<accession>A0A5J4T4K5</accession>
<evidence type="ECO:0000313" key="13">
    <source>
        <dbReference type="EMBL" id="KAA6352922.1"/>
    </source>
</evidence>
<dbReference type="GO" id="GO:0036064">
    <property type="term" value="C:ciliary basal body"/>
    <property type="evidence" value="ECO:0007669"/>
    <property type="project" value="TreeGrafter"/>
</dbReference>
<dbReference type="EMBL" id="SNRW01039075">
    <property type="protein sequence ID" value="KAA6352922.1"/>
    <property type="molecule type" value="Genomic_DNA"/>
</dbReference>
<evidence type="ECO:0000256" key="1">
    <source>
        <dbReference type="ARBA" id="ARBA00004120"/>
    </source>
</evidence>
<evidence type="ECO:0000256" key="4">
    <source>
        <dbReference type="ARBA" id="ARBA00022490"/>
    </source>
</evidence>
<dbReference type="SUPFAM" id="SSF52821">
    <property type="entry name" value="Rhodanese/Cell cycle control phosphatase"/>
    <property type="match status" value="1"/>
</dbReference>
<comment type="similarity">
    <text evidence="10">Belongs to the CEP41 family.</text>
</comment>
<keyword evidence="8" id="KW-0206">Cytoskeleton</keyword>
<keyword evidence="3" id="KW-0813">Transport</keyword>
<dbReference type="GO" id="GO:0060271">
    <property type="term" value="P:cilium assembly"/>
    <property type="evidence" value="ECO:0007669"/>
    <property type="project" value="TreeGrafter"/>
</dbReference>
<evidence type="ECO:0000256" key="8">
    <source>
        <dbReference type="ARBA" id="ARBA00023212"/>
    </source>
</evidence>
<sequence>MLSRSMNYFSADIYAYQNKPDKKIITYCNDERESIRVAIVFVQRGVDNVYIINGGLRKICAKYPEVLEGPSPAFPPDKKLMKIRKIQLNSNSSSGNINSSVVSDKSVTSSSLYSSASTQEYVQQKLGRVNNIGKDGGNSKPGSRPNSGPQPKAPAVQKKK</sequence>
<keyword evidence="6" id="KW-0653">Protein transport</keyword>
<dbReference type="Pfam" id="PF00581">
    <property type="entry name" value="Rhodanese"/>
    <property type="match status" value="1"/>
</dbReference>
<dbReference type="GO" id="GO:0015031">
    <property type="term" value="P:protein transport"/>
    <property type="evidence" value="ECO:0007669"/>
    <property type="project" value="UniProtKB-KW"/>
</dbReference>
<dbReference type="Proteomes" id="UP000324800">
    <property type="component" value="Unassembled WGS sequence"/>
</dbReference>
<comment type="subcellular location">
    <subcellularLocation>
        <location evidence="1">Cytoplasm</location>
        <location evidence="1">Cytoskeleton</location>
        <location evidence="1">Cilium basal body</location>
    </subcellularLocation>
    <subcellularLocation>
        <location evidence="2">Cytoplasm</location>
        <location evidence="2">Cytoskeleton</location>
        <location evidence="2">Microtubule organizing center</location>
        <location evidence="2">Centrosome</location>
    </subcellularLocation>
</comment>
<evidence type="ECO:0000256" key="10">
    <source>
        <dbReference type="ARBA" id="ARBA00038465"/>
    </source>
</evidence>
<evidence type="ECO:0000256" key="11">
    <source>
        <dbReference type="SAM" id="MobiDB-lite"/>
    </source>
</evidence>
<proteinExistence type="inferred from homology"/>
<feature type="compositionally biased region" description="Low complexity" evidence="11">
    <location>
        <begin position="149"/>
        <end position="160"/>
    </location>
</feature>
<evidence type="ECO:0000256" key="2">
    <source>
        <dbReference type="ARBA" id="ARBA00004300"/>
    </source>
</evidence>
<dbReference type="GO" id="GO:0005813">
    <property type="term" value="C:centrosome"/>
    <property type="evidence" value="ECO:0007669"/>
    <property type="project" value="UniProtKB-SubCell"/>
</dbReference>
<protein>
    <recommendedName>
        <fullName evidence="12">Rhodanese domain-containing protein</fullName>
    </recommendedName>
</protein>
<dbReference type="Gene3D" id="3.40.250.10">
    <property type="entry name" value="Rhodanese-like domain"/>
    <property type="match status" value="1"/>
</dbReference>
<dbReference type="PANTHER" id="PTHR44390:SF1">
    <property type="entry name" value="CENTROSOMAL PROTEIN OF 41 KDA"/>
    <property type="match status" value="1"/>
</dbReference>
<organism evidence="13 14">
    <name type="scientific">Streblomastix strix</name>
    <dbReference type="NCBI Taxonomy" id="222440"/>
    <lineage>
        <taxon>Eukaryota</taxon>
        <taxon>Metamonada</taxon>
        <taxon>Preaxostyla</taxon>
        <taxon>Oxymonadida</taxon>
        <taxon>Streblomastigidae</taxon>
        <taxon>Streblomastix</taxon>
    </lineage>
</organism>
<reference evidence="13 14" key="1">
    <citation type="submission" date="2019-03" db="EMBL/GenBank/DDBJ databases">
        <title>Single cell metagenomics reveals metabolic interactions within the superorganism composed of flagellate Streblomastix strix and complex community of Bacteroidetes bacteria on its surface.</title>
        <authorList>
            <person name="Treitli S.C."/>
            <person name="Kolisko M."/>
            <person name="Husnik F."/>
            <person name="Keeling P."/>
            <person name="Hampl V."/>
        </authorList>
    </citation>
    <scope>NUCLEOTIDE SEQUENCE [LARGE SCALE GENOMIC DNA]</scope>
    <source>
        <strain evidence="13">ST1C</strain>
    </source>
</reference>
<evidence type="ECO:0000259" key="12">
    <source>
        <dbReference type="PROSITE" id="PS50206"/>
    </source>
</evidence>
<feature type="region of interest" description="Disordered" evidence="11">
    <location>
        <begin position="124"/>
        <end position="160"/>
    </location>
</feature>
<dbReference type="CDD" id="cd00158">
    <property type="entry name" value="RHOD"/>
    <property type="match status" value="1"/>
</dbReference>
<feature type="domain" description="Rhodanese" evidence="12">
    <location>
        <begin position="20"/>
        <end position="68"/>
    </location>
</feature>
<name>A0A5J4T4K5_9EUKA</name>
<evidence type="ECO:0000256" key="5">
    <source>
        <dbReference type="ARBA" id="ARBA00022794"/>
    </source>
</evidence>
<dbReference type="InterPro" id="IPR051889">
    <property type="entry name" value="CEP41"/>
</dbReference>
<evidence type="ECO:0000256" key="3">
    <source>
        <dbReference type="ARBA" id="ARBA00022448"/>
    </source>
</evidence>
<dbReference type="PROSITE" id="PS50206">
    <property type="entry name" value="RHODANESE_3"/>
    <property type="match status" value="1"/>
</dbReference>
<comment type="caution">
    <text evidence="13">The sequence shown here is derived from an EMBL/GenBank/DDBJ whole genome shotgun (WGS) entry which is preliminary data.</text>
</comment>
<evidence type="ECO:0000256" key="7">
    <source>
        <dbReference type="ARBA" id="ARBA00023069"/>
    </source>
</evidence>
<dbReference type="OrthoDB" id="70250at2759"/>
<keyword evidence="4" id="KW-0963">Cytoplasm</keyword>
<evidence type="ECO:0000256" key="6">
    <source>
        <dbReference type="ARBA" id="ARBA00022927"/>
    </source>
</evidence>
<keyword evidence="5" id="KW-0970">Cilium biogenesis/degradation</keyword>
<keyword evidence="9" id="KW-0966">Cell projection</keyword>
<dbReference type="AlphaFoldDB" id="A0A5J4T4K5"/>
<keyword evidence="7" id="KW-0969">Cilium</keyword>